<accession>A0A5J4TGM1</accession>
<evidence type="ECO:0000313" key="2">
    <source>
        <dbReference type="Proteomes" id="UP000324800"/>
    </source>
</evidence>
<organism evidence="1 2">
    <name type="scientific">Streblomastix strix</name>
    <dbReference type="NCBI Taxonomy" id="222440"/>
    <lineage>
        <taxon>Eukaryota</taxon>
        <taxon>Metamonada</taxon>
        <taxon>Preaxostyla</taxon>
        <taxon>Oxymonadida</taxon>
        <taxon>Streblomastigidae</taxon>
        <taxon>Streblomastix</taxon>
    </lineage>
</organism>
<proteinExistence type="predicted"/>
<dbReference type="EMBL" id="SNRW01032195">
    <property type="protein sequence ID" value="KAA6356923.1"/>
    <property type="molecule type" value="Genomic_DNA"/>
</dbReference>
<evidence type="ECO:0000313" key="1">
    <source>
        <dbReference type="EMBL" id="KAA6356923.1"/>
    </source>
</evidence>
<protein>
    <submittedName>
        <fullName evidence="1">Uncharacterized protein</fullName>
    </submittedName>
</protein>
<name>A0A5J4TGM1_9EUKA</name>
<comment type="caution">
    <text evidence="1">The sequence shown here is derived from an EMBL/GenBank/DDBJ whole genome shotgun (WGS) entry which is preliminary data.</text>
</comment>
<sequence length="92" mass="10937">MIIHMPEGLEMVGEVDIHTEEGAVLERVDRVIRIDIRIVIRMVIKIIIRMVIKKDPIIEIIIKIEIIRQVSRLLFKVRMHLDWRQMKLQSSS</sequence>
<reference evidence="1 2" key="1">
    <citation type="submission" date="2019-03" db="EMBL/GenBank/DDBJ databases">
        <title>Single cell metagenomics reveals metabolic interactions within the superorganism composed of flagellate Streblomastix strix and complex community of Bacteroidetes bacteria on its surface.</title>
        <authorList>
            <person name="Treitli S.C."/>
            <person name="Kolisko M."/>
            <person name="Husnik F."/>
            <person name="Keeling P."/>
            <person name="Hampl V."/>
        </authorList>
    </citation>
    <scope>NUCLEOTIDE SEQUENCE [LARGE SCALE GENOMIC DNA]</scope>
    <source>
        <strain evidence="1">ST1C</strain>
    </source>
</reference>
<dbReference type="Proteomes" id="UP000324800">
    <property type="component" value="Unassembled WGS sequence"/>
</dbReference>
<dbReference type="AlphaFoldDB" id="A0A5J4TGM1"/>
<gene>
    <name evidence="1" type="ORF">EZS28_047549</name>
</gene>